<feature type="signal peptide" evidence="10">
    <location>
        <begin position="1"/>
        <end position="22"/>
    </location>
</feature>
<comment type="subcellular location">
    <subcellularLocation>
        <location evidence="1">Periplasm</location>
    </subcellularLocation>
</comment>
<dbReference type="InterPro" id="IPR036909">
    <property type="entry name" value="Cyt_c-like_dom_sf"/>
</dbReference>
<evidence type="ECO:0000256" key="9">
    <source>
        <dbReference type="PIRSR" id="PIRSR000294-2"/>
    </source>
</evidence>
<dbReference type="AlphaFoldDB" id="A0A226WU82"/>
<dbReference type="Proteomes" id="UP000214720">
    <property type="component" value="Unassembled WGS sequence"/>
</dbReference>
<proteinExistence type="predicted"/>
<dbReference type="PIRSF" id="PIRSF000294">
    <property type="entry name" value="Cytochrome-c_peroxidase"/>
    <property type="match status" value="1"/>
</dbReference>
<evidence type="ECO:0000256" key="4">
    <source>
        <dbReference type="ARBA" id="ARBA00022729"/>
    </source>
</evidence>
<feature type="domain" description="Cytochrome c" evidence="11">
    <location>
        <begin position="204"/>
        <end position="334"/>
    </location>
</feature>
<feature type="binding site" description="covalent" evidence="8">
    <location>
        <position position="69"/>
    </location>
    <ligand>
        <name>heme c</name>
        <dbReference type="ChEBI" id="CHEBI:61717"/>
        <label>1</label>
    </ligand>
</feature>
<evidence type="ECO:0000256" key="1">
    <source>
        <dbReference type="ARBA" id="ARBA00004418"/>
    </source>
</evidence>
<dbReference type="PROSITE" id="PS51007">
    <property type="entry name" value="CYTC"/>
    <property type="match status" value="1"/>
</dbReference>
<evidence type="ECO:0000259" key="11">
    <source>
        <dbReference type="PROSITE" id="PS51007"/>
    </source>
</evidence>
<evidence type="ECO:0000256" key="6">
    <source>
        <dbReference type="ARBA" id="ARBA00023002"/>
    </source>
</evidence>
<feature type="chain" id="PRO_5013211779" evidence="10">
    <location>
        <begin position="23"/>
        <end position="382"/>
    </location>
</feature>
<dbReference type="RefSeq" id="WP_179258493.1">
    <property type="nucleotide sequence ID" value="NZ_MTHB01000222.1"/>
</dbReference>
<dbReference type="GO" id="GO:0020037">
    <property type="term" value="F:heme binding"/>
    <property type="evidence" value="ECO:0007669"/>
    <property type="project" value="InterPro"/>
</dbReference>
<comment type="PTM">
    <text evidence="8">Binds 2 heme groups per subunit.</text>
</comment>
<gene>
    <name evidence="12" type="ORF">BSU04_32390</name>
</gene>
<keyword evidence="3 9" id="KW-0479">Metal-binding</keyword>
<comment type="caution">
    <text evidence="12">The sequence shown here is derived from an EMBL/GenBank/DDBJ whole genome shotgun (WGS) entry which is preliminary data.</text>
</comment>
<keyword evidence="4 10" id="KW-0732">Signal</keyword>
<organism evidence="12 13">
    <name type="scientific">Caballeronia sordidicola</name>
    <name type="common">Burkholderia sordidicola</name>
    <dbReference type="NCBI Taxonomy" id="196367"/>
    <lineage>
        <taxon>Bacteria</taxon>
        <taxon>Pseudomonadati</taxon>
        <taxon>Pseudomonadota</taxon>
        <taxon>Betaproteobacteria</taxon>
        <taxon>Burkholderiales</taxon>
        <taxon>Burkholderiaceae</taxon>
        <taxon>Caballeronia</taxon>
    </lineage>
</organism>
<feature type="binding site" description="covalent" evidence="8">
    <location>
        <position position="72"/>
    </location>
    <ligand>
        <name>heme c</name>
        <dbReference type="ChEBI" id="CHEBI:61717"/>
        <label>1</label>
    </ligand>
</feature>
<reference evidence="13" key="1">
    <citation type="submission" date="2017-01" db="EMBL/GenBank/DDBJ databases">
        <title>Genome Analysis of Deinococcus marmoris KOPRI26562.</title>
        <authorList>
            <person name="Kim J.H."/>
            <person name="Oh H.-M."/>
        </authorList>
    </citation>
    <scope>NUCLEOTIDE SEQUENCE [LARGE SCALE GENOMIC DNA]</scope>
    <source>
        <strain evidence="13">PAMC 26633</strain>
    </source>
</reference>
<evidence type="ECO:0000256" key="2">
    <source>
        <dbReference type="ARBA" id="ARBA00022617"/>
    </source>
</evidence>
<keyword evidence="7 9" id="KW-0408">Iron</keyword>
<keyword evidence="5" id="KW-0574">Periplasm</keyword>
<evidence type="ECO:0000256" key="8">
    <source>
        <dbReference type="PIRSR" id="PIRSR000294-1"/>
    </source>
</evidence>
<dbReference type="Pfam" id="PF03150">
    <property type="entry name" value="CCP_MauG"/>
    <property type="match status" value="1"/>
</dbReference>
<dbReference type="GO" id="GO:0004130">
    <property type="term" value="F:cytochrome-c peroxidase activity"/>
    <property type="evidence" value="ECO:0007669"/>
    <property type="project" value="TreeGrafter"/>
</dbReference>
<keyword evidence="6" id="KW-0560">Oxidoreductase</keyword>
<dbReference type="GO" id="GO:0046872">
    <property type="term" value="F:metal ion binding"/>
    <property type="evidence" value="ECO:0007669"/>
    <property type="project" value="UniProtKB-KW"/>
</dbReference>
<feature type="binding site" description="axial binding residue" evidence="9">
    <location>
        <position position="223"/>
    </location>
    <ligand>
        <name>heme c</name>
        <dbReference type="ChEBI" id="CHEBI:61717"/>
        <label>2</label>
    </ligand>
    <ligandPart>
        <name>Fe</name>
        <dbReference type="ChEBI" id="CHEBI:18248"/>
    </ligandPart>
</feature>
<dbReference type="Gene3D" id="1.10.760.10">
    <property type="entry name" value="Cytochrome c-like domain"/>
    <property type="match status" value="2"/>
</dbReference>
<dbReference type="InterPro" id="IPR004852">
    <property type="entry name" value="Di-haem_cyt_c_peroxidsae"/>
</dbReference>
<dbReference type="InterPro" id="IPR009056">
    <property type="entry name" value="Cyt_c-like_dom"/>
</dbReference>
<sequence>MRTSRWIIFAFFYCFSSSHAFGHDQNSSSNLPLGLPNTASIKGLNSNLVALGKRIFFDNSLSADKQVSCAGCHDPSHAFADPNPLSRGAFGQKGERHAPSILNSAFNTSQFWDGRSDSLEDQGLQPFTTSKEYGLRDVDELLQRLKASDGYQRLFRNAFPEKKRGEITASGVSKSISAFERTLLSGNSKFDRYTYGNESDALTASQMHGLGIFKGLGKCSGCHLIESNHALFTDGKFHNSSIGMERLAERLPAAVEAVLAAHARDEAAIGKLVLSSSDIAALGRFVVTNDPKDIGQFKTPSLRNVAITGPYMHDGSVSTLEEAVDLETYQRTDASGRPIILTPVERLELLDFLTTLTGSDTAALRHNIAAARSATTSLRRPY</sequence>
<evidence type="ECO:0000313" key="13">
    <source>
        <dbReference type="Proteomes" id="UP000214720"/>
    </source>
</evidence>
<dbReference type="GO" id="GO:0009055">
    <property type="term" value="F:electron transfer activity"/>
    <property type="evidence" value="ECO:0007669"/>
    <property type="project" value="InterPro"/>
</dbReference>
<evidence type="ECO:0000256" key="3">
    <source>
        <dbReference type="ARBA" id="ARBA00022723"/>
    </source>
</evidence>
<comment type="cofactor">
    <cofactor evidence="8">
        <name>heme</name>
        <dbReference type="ChEBI" id="CHEBI:30413"/>
    </cofactor>
    <text evidence="8">Binds 2 heme groups.</text>
</comment>
<feature type="binding site" description="axial binding residue" evidence="9">
    <location>
        <position position="73"/>
    </location>
    <ligand>
        <name>heme c</name>
        <dbReference type="ChEBI" id="CHEBI:61717"/>
        <label>1</label>
    </ligand>
    <ligandPart>
        <name>Fe</name>
        <dbReference type="ChEBI" id="CHEBI:18248"/>
    </ligandPart>
</feature>
<name>A0A226WU82_CABSO</name>
<feature type="binding site" description="covalent" evidence="8">
    <location>
        <position position="222"/>
    </location>
    <ligand>
        <name>heme c</name>
        <dbReference type="ChEBI" id="CHEBI:61717"/>
        <label>2</label>
    </ligand>
</feature>
<evidence type="ECO:0000256" key="10">
    <source>
        <dbReference type="SAM" id="SignalP"/>
    </source>
</evidence>
<feature type="binding site" description="covalent" evidence="8">
    <location>
        <position position="219"/>
    </location>
    <ligand>
        <name>heme c</name>
        <dbReference type="ChEBI" id="CHEBI:61717"/>
        <label>2</label>
    </ligand>
</feature>
<dbReference type="SUPFAM" id="SSF46626">
    <property type="entry name" value="Cytochrome c"/>
    <property type="match status" value="2"/>
</dbReference>
<evidence type="ECO:0000256" key="5">
    <source>
        <dbReference type="ARBA" id="ARBA00022764"/>
    </source>
</evidence>
<keyword evidence="2 8" id="KW-0349">Heme</keyword>
<evidence type="ECO:0000313" key="12">
    <source>
        <dbReference type="EMBL" id="OXC74360.1"/>
    </source>
</evidence>
<dbReference type="PANTHER" id="PTHR30600">
    <property type="entry name" value="CYTOCHROME C PEROXIDASE-RELATED"/>
    <property type="match status" value="1"/>
</dbReference>
<dbReference type="GO" id="GO:0042597">
    <property type="term" value="C:periplasmic space"/>
    <property type="evidence" value="ECO:0007669"/>
    <property type="project" value="UniProtKB-SubCell"/>
</dbReference>
<dbReference type="InterPro" id="IPR051395">
    <property type="entry name" value="Cytochrome_c_Peroxidase/MauG"/>
</dbReference>
<evidence type="ECO:0000256" key="7">
    <source>
        <dbReference type="ARBA" id="ARBA00023004"/>
    </source>
</evidence>
<keyword evidence="12" id="KW-0575">Peroxidase</keyword>
<protein>
    <submittedName>
        <fullName evidence="12">Cytochrome c551 peroxidase</fullName>
    </submittedName>
</protein>
<dbReference type="EMBL" id="MTHB01000222">
    <property type="protein sequence ID" value="OXC74360.1"/>
    <property type="molecule type" value="Genomic_DNA"/>
</dbReference>
<accession>A0A226WU82</accession>
<dbReference type="InterPro" id="IPR026259">
    <property type="entry name" value="MauG/Cytc_peroxidase"/>
</dbReference>